<sequence>MRASSTIKHGAFASIRLTDPEKGYERQGRYFSKLFGTQWLEYWEFLDDFADLSSESGLELLEQYLNSDNAKLRLPSVTTPNGQKNASTDRSKRRRSTVNNSHPATPTGTISMFAQLDEANTVPPTPVSRAKCSVQSVNRIAPDPWREHRSVETNLLNDSLDESSDNSELQNSLQEPDSTPELIDISATPRRHSFSPLRPIVGLLEKLTFRSPLRWLLVDRLGCGEPLFAIKNPTTSFLNESFSEAKSNGTSSSKKSRPKRRMSAANLGHPICDPEQPAAKKPSPVKSALVESEPTPPKLPLPTLFRHVCRALPGGDPELETAVAVMACVGKETKGSSSSPNTDCLAPRWFRSISLSKYHTVSSWKRYVEECDTHLSHPTN</sequence>
<proteinExistence type="predicted"/>
<dbReference type="EMBL" id="UZAN01057878">
    <property type="protein sequence ID" value="VDP91827.1"/>
    <property type="molecule type" value="Genomic_DNA"/>
</dbReference>
<feature type="region of interest" description="Disordered" evidence="1">
    <location>
        <begin position="241"/>
        <end position="295"/>
    </location>
</feature>
<gene>
    <name evidence="2" type="ORF">ECPE_LOCUS14555</name>
</gene>
<feature type="compositionally biased region" description="Polar residues" evidence="1">
    <location>
        <begin position="241"/>
        <end position="250"/>
    </location>
</feature>
<organism evidence="2 3">
    <name type="scientific">Echinostoma caproni</name>
    <dbReference type="NCBI Taxonomy" id="27848"/>
    <lineage>
        <taxon>Eukaryota</taxon>
        <taxon>Metazoa</taxon>
        <taxon>Spiralia</taxon>
        <taxon>Lophotrochozoa</taxon>
        <taxon>Platyhelminthes</taxon>
        <taxon>Trematoda</taxon>
        <taxon>Digenea</taxon>
        <taxon>Plagiorchiida</taxon>
        <taxon>Echinostomata</taxon>
        <taxon>Echinostomatoidea</taxon>
        <taxon>Echinostomatidae</taxon>
        <taxon>Echinostoma</taxon>
    </lineage>
</organism>
<keyword evidence="3" id="KW-1185">Reference proteome</keyword>
<accession>A0A3P8GRY7</accession>
<reference evidence="2 3" key="1">
    <citation type="submission" date="2018-11" db="EMBL/GenBank/DDBJ databases">
        <authorList>
            <consortium name="Pathogen Informatics"/>
        </authorList>
    </citation>
    <scope>NUCLEOTIDE SEQUENCE [LARGE SCALE GENOMIC DNA]</scope>
    <source>
        <strain evidence="2 3">Egypt</strain>
    </source>
</reference>
<dbReference type="PANTHER" id="PTHR12349:SF4">
    <property type="entry name" value="ANKYRIN REPEAT AND LEM DOMAIN-CONTAINING PROTEIN 2"/>
    <property type="match status" value="1"/>
</dbReference>
<evidence type="ECO:0000256" key="1">
    <source>
        <dbReference type="SAM" id="MobiDB-lite"/>
    </source>
</evidence>
<feature type="compositionally biased region" description="Polar residues" evidence="1">
    <location>
        <begin position="76"/>
        <end position="88"/>
    </location>
</feature>
<name>A0A3P8GRY7_9TREM</name>
<feature type="region of interest" description="Disordered" evidence="1">
    <location>
        <begin position="72"/>
        <end position="108"/>
    </location>
</feature>
<dbReference type="Proteomes" id="UP000272942">
    <property type="component" value="Unassembled WGS sequence"/>
</dbReference>
<dbReference type="OrthoDB" id="7446186at2759"/>
<feature type="compositionally biased region" description="Polar residues" evidence="1">
    <location>
        <begin position="97"/>
        <end position="108"/>
    </location>
</feature>
<protein>
    <submittedName>
        <fullName evidence="2">Uncharacterized protein</fullName>
    </submittedName>
</protein>
<feature type="region of interest" description="Disordered" evidence="1">
    <location>
        <begin position="157"/>
        <end position="181"/>
    </location>
</feature>
<dbReference type="PANTHER" id="PTHR12349">
    <property type="entry name" value="ANKYRIN REPEAT AND LEM DOMAIN-CONTAINING PROTEIN 2"/>
    <property type="match status" value="1"/>
</dbReference>
<dbReference type="AlphaFoldDB" id="A0A3P8GRY7"/>
<evidence type="ECO:0000313" key="3">
    <source>
        <dbReference type="Proteomes" id="UP000272942"/>
    </source>
</evidence>
<evidence type="ECO:0000313" key="2">
    <source>
        <dbReference type="EMBL" id="VDP91827.1"/>
    </source>
</evidence>